<dbReference type="EMBL" id="SOZJ01000010">
    <property type="protein sequence ID" value="TGJ62310.1"/>
    <property type="molecule type" value="Genomic_DNA"/>
</dbReference>
<evidence type="ECO:0000313" key="2">
    <source>
        <dbReference type="EMBL" id="TGJ62310.1"/>
    </source>
</evidence>
<proteinExistence type="predicted"/>
<protein>
    <submittedName>
        <fullName evidence="2">Uncharacterized protein</fullName>
    </submittedName>
</protein>
<evidence type="ECO:0000313" key="3">
    <source>
        <dbReference type="Proteomes" id="UP000297595"/>
    </source>
</evidence>
<feature type="compositionally biased region" description="Polar residues" evidence="1">
    <location>
        <begin position="11"/>
        <end position="26"/>
    </location>
</feature>
<name>A0A8H2HI91_ORBOL</name>
<feature type="compositionally biased region" description="Polar residues" evidence="1">
    <location>
        <begin position="96"/>
        <end position="108"/>
    </location>
</feature>
<evidence type="ECO:0000256" key="1">
    <source>
        <dbReference type="SAM" id="MobiDB-lite"/>
    </source>
</evidence>
<sequence>MRSQRIIFGSCDQNEAVTPLDTQYQIDTGVPDAIERESNDTEMADAGENTSAKRHKEGEGDEGGDKLEGSGGKETAENDVEKSEDDDDEDDETEEQNGQVAGDNNQQMAGHGGDDPMVIEDLGVAVKAIDLDGDNDMIDLMEEMCVGVDKQEEVHKEEKEEEGQGQGKKLERGWAYFTGQWSPNLHVSNKLLYFNLYLTEEEVEWCRMVMTTGRNRNGDETAKSLGDYVREGQYNLQHRICEIGKWVIHSGTTQHARHSQYELWVHKIANSIGQLEAFAENFDLGKILGCDQETSELPLTGGEVLALVYICGKYLGTGVDRELIMGLDILTVSVIFDAVPIPYVDPEIVHFILDTARRCSQRQNGSGFGPWGQVDFQDIDLSGDKVTQFGSADRSLTADQALNSKVKPAELLTMIMVKATHPVPFRIQEHFPDLAVSLMNKGLECSVKKLCKKGNSGYACLAIVNCAGFGFNCWSAKATAGSKEAVLRKVFLELHQKIESAYLASHLN</sequence>
<accession>A0A8H2HI91</accession>
<dbReference type="AlphaFoldDB" id="A0A8H2HI91"/>
<comment type="caution">
    <text evidence="2">The sequence shown here is derived from an EMBL/GenBank/DDBJ whole genome shotgun (WGS) entry which is preliminary data.</text>
</comment>
<reference evidence="2 3" key="1">
    <citation type="submission" date="2019-03" db="EMBL/GenBank/DDBJ databases">
        <title>Nematode-trapping fungi genome.</title>
        <authorList>
            <person name="Vidal-Diez De Ulzurrun G."/>
        </authorList>
    </citation>
    <scope>NUCLEOTIDE SEQUENCE [LARGE SCALE GENOMIC DNA]</scope>
    <source>
        <strain evidence="2 3">TWF154</strain>
    </source>
</reference>
<gene>
    <name evidence="2" type="ORF">EYR41_002289</name>
</gene>
<feature type="region of interest" description="Disordered" evidence="1">
    <location>
        <begin position="1"/>
        <end position="117"/>
    </location>
</feature>
<feature type="compositionally biased region" description="Acidic residues" evidence="1">
    <location>
        <begin position="82"/>
        <end position="95"/>
    </location>
</feature>
<organism evidence="2 3">
    <name type="scientific">Orbilia oligospora</name>
    <name type="common">Nematode-trapping fungus</name>
    <name type="synonym">Arthrobotrys oligospora</name>
    <dbReference type="NCBI Taxonomy" id="2813651"/>
    <lineage>
        <taxon>Eukaryota</taxon>
        <taxon>Fungi</taxon>
        <taxon>Dikarya</taxon>
        <taxon>Ascomycota</taxon>
        <taxon>Pezizomycotina</taxon>
        <taxon>Orbiliomycetes</taxon>
        <taxon>Orbiliales</taxon>
        <taxon>Orbiliaceae</taxon>
        <taxon>Orbilia</taxon>
    </lineage>
</organism>
<dbReference type="Proteomes" id="UP000297595">
    <property type="component" value="Unassembled WGS sequence"/>
</dbReference>